<name>A0A9J6NYY7_9CLOT</name>
<dbReference type="SUPFAM" id="SSF50969">
    <property type="entry name" value="YVTN repeat-like/Quinoprotein amine dehydrogenase"/>
    <property type="match status" value="1"/>
</dbReference>
<evidence type="ECO:0000313" key="2">
    <source>
        <dbReference type="EMBL" id="MCM1989743.1"/>
    </source>
</evidence>
<evidence type="ECO:0000256" key="1">
    <source>
        <dbReference type="SAM" id="Phobius"/>
    </source>
</evidence>
<keyword evidence="3" id="KW-1185">Reference proteome</keyword>
<reference evidence="2" key="1">
    <citation type="journal article" date="2021" name="mSystems">
        <title>Bacteria and Archaea Synergistically Convert Glycine Betaine to Biogenic Methane in the Formosa Cold Seep of the South China Sea.</title>
        <authorList>
            <person name="Li L."/>
            <person name="Zhang W."/>
            <person name="Zhang S."/>
            <person name="Song L."/>
            <person name="Sun Q."/>
            <person name="Zhang H."/>
            <person name="Xiang H."/>
            <person name="Dong X."/>
        </authorList>
    </citation>
    <scope>NUCLEOTIDE SEQUENCE</scope>
    <source>
        <strain evidence="2">ZWT</strain>
    </source>
</reference>
<feature type="transmembrane region" description="Helical" evidence="1">
    <location>
        <begin position="389"/>
        <end position="414"/>
    </location>
</feature>
<dbReference type="AlphaFoldDB" id="A0A9J6NYY7"/>
<keyword evidence="1" id="KW-0472">Membrane</keyword>
<feature type="transmembrane region" description="Helical" evidence="1">
    <location>
        <begin position="492"/>
        <end position="512"/>
    </location>
</feature>
<keyword evidence="1" id="KW-1133">Transmembrane helix</keyword>
<sequence length="514" mass="59512">MKGLKSRTKFIVYILVLILIFVGYQFQQQVEIMRQPPSEKWGKEVNISNGKVTRNMKLIKYGYNYIALHNDDFNYKIIEFDYLGNVIKANEIQSDDLNGIYDLSLNLKDDFIYINALTKGKDVIYLETLKLNNNLQLISCETEVLPNNKCFEHIDENIFITSDQHHIEIHDYKTGETKKVQVPLALDEVMGIKINDEYLIVYHAEDEYFYYFTYNNGKISEAKPFLKVKKGVSTSYNQPVIASDGNNFYFITDIIKKGGYFNTLFSQVNIQSGNASKYVFSNLIMKNLKGFYSQDGGRFIYTSPSKQVVDMIIKDGKIIEEKNISRLSSLNINSYLIDDIAIFANFESKDFYNVYVSSIGEEYKIKNNILRKVDIKMAAEKEIKSLFNVITYFFLLGTAWVLPLFAAACIYSLISFRLVKKNKIKSYLVFSLIGILFTTFEIFNYYYSRRLIHYGILQNPIIGISVSVIISASIYGYYLYKYNKDTEGLFMERFLPPLLVDTLLILVLFVPFGL</sequence>
<dbReference type="Proteomes" id="UP001056429">
    <property type="component" value="Unassembled WGS sequence"/>
</dbReference>
<protein>
    <submittedName>
        <fullName evidence="2">Uncharacterized protein</fullName>
    </submittedName>
</protein>
<accession>A0A9J6NYY7</accession>
<dbReference type="EMBL" id="JAGSOJ010000002">
    <property type="protein sequence ID" value="MCM1989743.1"/>
    <property type="molecule type" value="Genomic_DNA"/>
</dbReference>
<reference evidence="2" key="2">
    <citation type="submission" date="2021-04" db="EMBL/GenBank/DDBJ databases">
        <authorList>
            <person name="Dong X."/>
        </authorList>
    </citation>
    <scope>NUCLEOTIDE SEQUENCE</scope>
    <source>
        <strain evidence="2">ZWT</strain>
    </source>
</reference>
<comment type="caution">
    <text evidence="2">The sequence shown here is derived from an EMBL/GenBank/DDBJ whole genome shotgun (WGS) entry which is preliminary data.</text>
</comment>
<dbReference type="InterPro" id="IPR011044">
    <property type="entry name" value="Quino_amine_DH_bsu"/>
</dbReference>
<feature type="transmembrane region" description="Helical" evidence="1">
    <location>
        <begin position="426"/>
        <end position="447"/>
    </location>
</feature>
<gene>
    <name evidence="2" type="ORF">KDK92_08330</name>
</gene>
<evidence type="ECO:0000313" key="3">
    <source>
        <dbReference type="Proteomes" id="UP001056429"/>
    </source>
</evidence>
<dbReference type="RefSeq" id="WP_250858769.1">
    <property type="nucleotide sequence ID" value="NZ_JAGSOJ010000002.1"/>
</dbReference>
<keyword evidence="1" id="KW-0812">Transmembrane</keyword>
<feature type="transmembrane region" description="Helical" evidence="1">
    <location>
        <begin position="459"/>
        <end position="480"/>
    </location>
</feature>
<feature type="transmembrane region" description="Helical" evidence="1">
    <location>
        <begin position="10"/>
        <end position="26"/>
    </location>
</feature>
<proteinExistence type="predicted"/>
<organism evidence="2 3">
    <name type="scientific">Oceanirhabdus seepicola</name>
    <dbReference type="NCBI Taxonomy" id="2828781"/>
    <lineage>
        <taxon>Bacteria</taxon>
        <taxon>Bacillati</taxon>
        <taxon>Bacillota</taxon>
        <taxon>Clostridia</taxon>
        <taxon>Eubacteriales</taxon>
        <taxon>Clostridiaceae</taxon>
        <taxon>Oceanirhabdus</taxon>
    </lineage>
</organism>